<organism evidence="7 8">
    <name type="scientific">Paenarthrobacter aurescens (strain TC1)</name>
    <dbReference type="NCBI Taxonomy" id="290340"/>
    <lineage>
        <taxon>Bacteria</taxon>
        <taxon>Bacillati</taxon>
        <taxon>Actinomycetota</taxon>
        <taxon>Actinomycetes</taxon>
        <taxon>Micrococcales</taxon>
        <taxon>Micrococcaceae</taxon>
        <taxon>Paenarthrobacter</taxon>
    </lineage>
</organism>
<dbReference type="InterPro" id="IPR007343">
    <property type="entry name" value="Uncharacterised_pept_Zn_put"/>
</dbReference>
<evidence type="ECO:0000256" key="4">
    <source>
        <dbReference type="ARBA" id="ARBA00023136"/>
    </source>
</evidence>
<dbReference type="EMBL" id="CP000474">
    <property type="protein sequence ID" value="ABM10284.1"/>
    <property type="molecule type" value="Genomic_DNA"/>
</dbReference>
<dbReference type="KEGG" id="aau:AAur_2109"/>
<comment type="subcellular location">
    <subcellularLocation>
        <location evidence="1">Membrane</location>
        <topology evidence="1">Single-pass membrane protein</topology>
    </subcellularLocation>
</comment>
<evidence type="ECO:0000256" key="6">
    <source>
        <dbReference type="SAM" id="Phobius"/>
    </source>
</evidence>
<keyword evidence="3 6" id="KW-1133">Transmembrane helix</keyword>
<accession>A1R6J1</accession>
<feature type="region of interest" description="Disordered" evidence="5">
    <location>
        <begin position="83"/>
        <end position="102"/>
    </location>
</feature>
<dbReference type="Proteomes" id="UP000000637">
    <property type="component" value="Chromosome"/>
</dbReference>
<sequence length="326" mass="34255">MSRKGIHAILLQCPAPGTNSDVYSDCMSFNDGAQLDPSQVEDRRGSGMGRGTKIGGGIGGGIVVLLLALFGINPNILGDLTGSGSQSPAVESGGGAGGVQECQTGADADKRLDCRITGTVNSLNAFWPDYLADYNVQYPRPNTVIFSQATTTGCGSATSAVGPFYCPADTTAYFDPGFFDDLVTRFGSSGGPLAQEYVVAHEFGHHVQNILGTLDQAQQDPQGPQSGAVRVELQADCFAGLWVRHATTQTDASGKPFLDPLTQQDLQDALSAASAVGDDRIQEAATGRVSPESWTHGSSEQRQKWFYQGYTTGDINKCDTFGVAAP</sequence>
<dbReference type="HOGENOM" id="CLU_059329_1_0_11"/>
<evidence type="ECO:0000256" key="3">
    <source>
        <dbReference type="ARBA" id="ARBA00022989"/>
    </source>
</evidence>
<dbReference type="eggNOG" id="COG2321">
    <property type="taxonomic scope" value="Bacteria"/>
</dbReference>
<evidence type="ECO:0000256" key="5">
    <source>
        <dbReference type="SAM" id="MobiDB-lite"/>
    </source>
</evidence>
<evidence type="ECO:0000313" key="8">
    <source>
        <dbReference type="Proteomes" id="UP000000637"/>
    </source>
</evidence>
<gene>
    <name evidence="7" type="ordered locus">AAur_2109</name>
</gene>
<evidence type="ECO:0000256" key="2">
    <source>
        <dbReference type="ARBA" id="ARBA00022692"/>
    </source>
</evidence>
<reference evidence="7 8" key="1">
    <citation type="journal article" date="2006" name="PLoS Genet.">
        <title>Secrets of soil survival revealed by the genome sequence of Arthrobacter aurescens TC1.</title>
        <authorList>
            <person name="Mongodin E.F."/>
            <person name="Shapir N."/>
            <person name="Daugherty S.C."/>
            <person name="DeBoy R.T."/>
            <person name="Emerson J.B."/>
            <person name="Shvartzbeyn A."/>
            <person name="Radune D."/>
            <person name="Vamathevan J."/>
            <person name="Riggs F."/>
            <person name="Grinberg V."/>
            <person name="Khouri H."/>
            <person name="Wackett L.P."/>
            <person name="Nelson K.E."/>
            <person name="Sadowsky M.J."/>
        </authorList>
    </citation>
    <scope>NUCLEOTIDE SEQUENCE [LARGE SCALE GENOMIC DNA]</scope>
    <source>
        <strain evidence="7 8">TC1</strain>
    </source>
</reference>
<dbReference type="Pfam" id="PF04228">
    <property type="entry name" value="Zn_peptidase"/>
    <property type="match status" value="1"/>
</dbReference>
<dbReference type="STRING" id="290340.AAur_2109"/>
<dbReference type="AlphaFoldDB" id="A1R6J1"/>
<evidence type="ECO:0000256" key="1">
    <source>
        <dbReference type="ARBA" id="ARBA00004167"/>
    </source>
</evidence>
<evidence type="ECO:0000313" key="7">
    <source>
        <dbReference type="EMBL" id="ABM10284.1"/>
    </source>
</evidence>
<name>A1R6J1_PAEAT</name>
<protein>
    <submittedName>
        <fullName evidence="7">Zinc metallopeptidase</fullName>
    </submittedName>
</protein>
<keyword evidence="8" id="KW-1185">Reference proteome</keyword>
<keyword evidence="2 6" id="KW-0812">Transmembrane</keyword>
<dbReference type="PANTHER" id="PTHR30168">
    <property type="entry name" value="PUTATIVE MEMBRANE PROTEIN YPFJ"/>
    <property type="match status" value="1"/>
</dbReference>
<dbReference type="SUPFAM" id="SSF55486">
    <property type="entry name" value="Metalloproteases ('zincins'), catalytic domain"/>
    <property type="match status" value="1"/>
</dbReference>
<dbReference type="PANTHER" id="PTHR30168:SF0">
    <property type="entry name" value="INNER MEMBRANE PROTEIN"/>
    <property type="match status" value="1"/>
</dbReference>
<keyword evidence="4 6" id="KW-0472">Membrane</keyword>
<feature type="transmembrane region" description="Helical" evidence="6">
    <location>
        <begin position="54"/>
        <end position="72"/>
    </location>
</feature>
<proteinExistence type="predicted"/>
<dbReference type="GO" id="GO:0016020">
    <property type="term" value="C:membrane"/>
    <property type="evidence" value="ECO:0007669"/>
    <property type="project" value="UniProtKB-SubCell"/>
</dbReference>